<organism evidence="4 7">
    <name type="scientific">Mesomycoplasma ovipneumoniae</name>
    <dbReference type="NCBI Taxonomy" id="29562"/>
    <lineage>
        <taxon>Bacteria</taxon>
        <taxon>Bacillati</taxon>
        <taxon>Mycoplasmatota</taxon>
        <taxon>Mycoplasmoidales</taxon>
        <taxon>Metamycoplasmataceae</taxon>
        <taxon>Mesomycoplasma</taxon>
    </lineage>
</organism>
<name>A0AAJ2P8F7_9BACT</name>
<dbReference type="Proteomes" id="UP001281777">
    <property type="component" value="Unassembled WGS sequence"/>
</dbReference>
<dbReference type="RefSeq" id="WP_313310719.1">
    <property type="nucleotide sequence ID" value="NZ_CP134941.1"/>
</dbReference>
<dbReference type="EMBL" id="JAWPFF010000002">
    <property type="protein sequence ID" value="MDW2908271.1"/>
    <property type="molecule type" value="Genomic_DNA"/>
</dbReference>
<dbReference type="SMART" id="SM00318">
    <property type="entry name" value="SNc"/>
    <property type="match status" value="1"/>
</dbReference>
<feature type="domain" description="TNase-like" evidence="1">
    <location>
        <begin position="46"/>
        <end position="191"/>
    </location>
</feature>
<keyword evidence="6" id="KW-1185">Reference proteome</keyword>
<evidence type="ECO:0000313" key="6">
    <source>
        <dbReference type="Proteomes" id="UP001275471"/>
    </source>
</evidence>
<evidence type="ECO:0000259" key="1">
    <source>
        <dbReference type="PROSITE" id="PS50830"/>
    </source>
</evidence>
<dbReference type="EMBL" id="JAWPET010000005">
    <property type="protein sequence ID" value="MDW2852550.1"/>
    <property type="molecule type" value="Genomic_DNA"/>
</dbReference>
<dbReference type="InterPro" id="IPR035437">
    <property type="entry name" value="SNase_OB-fold_sf"/>
</dbReference>
<reference evidence="4 6" key="1">
    <citation type="submission" date="2023-10" db="EMBL/GenBank/DDBJ databases">
        <title>Genome sequences of Mycoplasma ovipneumoniae isolated from goats.</title>
        <authorList>
            <person name="Spergser J."/>
        </authorList>
    </citation>
    <scope>NUCLEOTIDE SEQUENCE</scope>
    <source>
        <strain evidence="5 6">1N</strain>
        <strain evidence="2">2167_2</strain>
        <strain evidence="4">279</strain>
        <strain evidence="3">5N</strain>
    </source>
</reference>
<evidence type="ECO:0000313" key="5">
    <source>
        <dbReference type="EMBL" id="MDW2908271.1"/>
    </source>
</evidence>
<dbReference type="EMBL" id="JAWPEX010000003">
    <property type="protein sequence ID" value="MDW2898124.1"/>
    <property type="molecule type" value="Genomic_DNA"/>
</dbReference>
<comment type="caution">
    <text evidence="4">The sequence shown here is derived from an EMBL/GenBank/DDBJ whole genome shotgun (WGS) entry which is preliminary data.</text>
</comment>
<gene>
    <name evidence="2" type="ORF">R7V46_01310</name>
    <name evidence="5" type="ORF">R7V75_00825</name>
    <name evidence="4" type="ORF">R7V77_02185</name>
    <name evidence="3" type="ORF">R7W54_01525</name>
</gene>
<dbReference type="Proteomes" id="UP001281096">
    <property type="component" value="Unassembled WGS sequence"/>
</dbReference>
<dbReference type="Pfam" id="PF00565">
    <property type="entry name" value="SNase"/>
    <property type="match status" value="1"/>
</dbReference>
<dbReference type="InterPro" id="IPR016071">
    <property type="entry name" value="Staphylococal_nuclease_OB-fold"/>
</dbReference>
<evidence type="ECO:0000313" key="7">
    <source>
        <dbReference type="Proteomes" id="UP001276398"/>
    </source>
</evidence>
<accession>A0AAJ2P8F7</accession>
<protein>
    <submittedName>
        <fullName evidence="4">Thermonuclease family protein</fullName>
    </submittedName>
</protein>
<dbReference type="AlphaFoldDB" id="A0AAJ2P8F7"/>
<evidence type="ECO:0000313" key="2">
    <source>
        <dbReference type="EMBL" id="MDW2852550.1"/>
    </source>
</evidence>
<dbReference type="EMBL" id="JAWPFE010000006">
    <property type="protein sequence ID" value="MDW2892647.1"/>
    <property type="molecule type" value="Genomic_DNA"/>
</dbReference>
<dbReference type="SUPFAM" id="SSF50199">
    <property type="entry name" value="Staphylococcal nuclease"/>
    <property type="match status" value="1"/>
</dbReference>
<proteinExistence type="predicted"/>
<evidence type="ECO:0000313" key="4">
    <source>
        <dbReference type="EMBL" id="MDW2898124.1"/>
    </source>
</evidence>
<dbReference type="PROSITE" id="PS50830">
    <property type="entry name" value="TNASE_3"/>
    <property type="match status" value="1"/>
</dbReference>
<sequence length="205" mass="24085">MPLFSLTSCYDYLSEIISEKIVPTDGLNPIEKLPIFVKNSRIKQGLTYTTFIKSVYDGDTFTDKNGMRFRIFGIDTPELELSRPNRLINVKTMKFHGLRAKKRLEQLILNRWISFEIVGQDPYERIIVVLKNEKGEIINIKMVSEGLAIHRYAQYQNPKKTYYYPEYKNLIDQILKAQESAKKSKFMLWEEDISTIYGLKNLKKK</sequence>
<dbReference type="Proteomes" id="UP001275471">
    <property type="component" value="Unassembled WGS sequence"/>
</dbReference>
<evidence type="ECO:0000313" key="3">
    <source>
        <dbReference type="EMBL" id="MDW2892647.1"/>
    </source>
</evidence>
<dbReference type="Gene3D" id="2.40.50.90">
    <property type="match status" value="1"/>
</dbReference>
<dbReference type="Proteomes" id="UP001276398">
    <property type="component" value="Unassembled WGS sequence"/>
</dbReference>